<evidence type="ECO:0000256" key="3">
    <source>
        <dbReference type="ARBA" id="ARBA00023235"/>
    </source>
</evidence>
<evidence type="ECO:0000256" key="1">
    <source>
        <dbReference type="ARBA" id="ARBA00007365"/>
    </source>
</evidence>
<dbReference type="EMBL" id="AP025943">
    <property type="protein sequence ID" value="BDL43542.1"/>
    <property type="molecule type" value="Genomic_DNA"/>
</dbReference>
<evidence type="ECO:0000313" key="7">
    <source>
        <dbReference type="Proteomes" id="UP001062263"/>
    </source>
</evidence>
<dbReference type="CDD" id="cd00317">
    <property type="entry name" value="cyclophilin"/>
    <property type="match status" value="1"/>
</dbReference>
<sequence>MGEQQEAMKKYFTLLLCSLCALAAFTACADSTAGLKDVKVVMSTTKGDIELALYPSKAPVTVANFLNLINRGYYKGVTFHRVIPDFMIQGGDPQGTGMGGPGYEFEDEFSPDLKHDGPGILSMANRGPRTNGSQFFITHVATPHLDGRHTVFGKVLKGQAVVNAIARGDKIKDIRILDKAEADAVLKAEAARVAEWNKTLDAQK</sequence>
<dbReference type="Gene3D" id="2.40.100.10">
    <property type="entry name" value="Cyclophilin-like"/>
    <property type="match status" value="1"/>
</dbReference>
<organism evidence="6 7">
    <name type="scientific">Akkermansia biwaensis</name>
    <dbReference type="NCBI Taxonomy" id="2946555"/>
    <lineage>
        <taxon>Bacteria</taxon>
        <taxon>Pseudomonadati</taxon>
        <taxon>Verrucomicrobiota</taxon>
        <taxon>Verrucomicrobiia</taxon>
        <taxon>Verrucomicrobiales</taxon>
        <taxon>Akkermansiaceae</taxon>
        <taxon>Akkermansia</taxon>
    </lineage>
</organism>
<dbReference type="PANTHER" id="PTHR45625">
    <property type="entry name" value="PEPTIDYL-PROLYL CIS-TRANS ISOMERASE-RELATED"/>
    <property type="match status" value="1"/>
</dbReference>
<evidence type="ECO:0000313" key="6">
    <source>
        <dbReference type="EMBL" id="BDL43542.1"/>
    </source>
</evidence>
<proteinExistence type="inferred from homology"/>
<dbReference type="InterPro" id="IPR002130">
    <property type="entry name" value="Cyclophilin-type_PPIase_dom"/>
</dbReference>
<gene>
    <name evidence="6" type="primary">ppiB_1</name>
    <name evidence="6" type="ORF">Abiwalacus_11160</name>
</gene>
<comment type="catalytic activity">
    <reaction evidence="4">
        <text>[protein]-peptidylproline (omega=180) = [protein]-peptidylproline (omega=0)</text>
        <dbReference type="Rhea" id="RHEA:16237"/>
        <dbReference type="Rhea" id="RHEA-COMP:10747"/>
        <dbReference type="Rhea" id="RHEA-COMP:10748"/>
        <dbReference type="ChEBI" id="CHEBI:83833"/>
        <dbReference type="ChEBI" id="CHEBI:83834"/>
        <dbReference type="EC" id="5.2.1.8"/>
    </reaction>
</comment>
<dbReference type="SUPFAM" id="SSF50891">
    <property type="entry name" value="Cyclophilin-like"/>
    <property type="match status" value="1"/>
</dbReference>
<protein>
    <recommendedName>
        <fullName evidence="4">Peptidyl-prolyl cis-trans isomerase</fullName>
        <shortName evidence="4">PPIase</shortName>
        <ecNumber evidence="4">5.2.1.8</ecNumber>
    </recommendedName>
</protein>
<dbReference type="InterPro" id="IPR029000">
    <property type="entry name" value="Cyclophilin-like_dom_sf"/>
</dbReference>
<evidence type="ECO:0000256" key="2">
    <source>
        <dbReference type="ARBA" id="ARBA00023110"/>
    </source>
</evidence>
<dbReference type="PROSITE" id="PS50072">
    <property type="entry name" value="CSA_PPIASE_2"/>
    <property type="match status" value="1"/>
</dbReference>
<feature type="signal peptide" evidence="4">
    <location>
        <begin position="1"/>
        <end position="29"/>
    </location>
</feature>
<comment type="similarity">
    <text evidence="1 4">Belongs to the cyclophilin-type PPIase family.</text>
</comment>
<accession>A0ABN6QIJ1</accession>
<keyword evidence="2 4" id="KW-0697">Rotamase</keyword>
<evidence type="ECO:0000259" key="5">
    <source>
        <dbReference type="PROSITE" id="PS50072"/>
    </source>
</evidence>
<feature type="domain" description="PPIase cyclophilin-type" evidence="5">
    <location>
        <begin position="47"/>
        <end position="191"/>
    </location>
</feature>
<keyword evidence="4" id="KW-0732">Signal</keyword>
<comment type="function">
    <text evidence="4">PPIases accelerate the folding of proteins. It catalyzes the cis-trans isomerization of proline imidic peptide bonds in oligopeptides.</text>
</comment>
<dbReference type="PRINTS" id="PR00153">
    <property type="entry name" value="CSAPPISMRASE"/>
</dbReference>
<keyword evidence="3 4" id="KW-0413">Isomerase</keyword>
<name>A0ABN6QIJ1_9BACT</name>
<dbReference type="GO" id="GO:0016853">
    <property type="term" value="F:isomerase activity"/>
    <property type="evidence" value="ECO:0007669"/>
    <property type="project" value="UniProtKB-KW"/>
</dbReference>
<dbReference type="Pfam" id="PF00160">
    <property type="entry name" value="Pro_isomerase"/>
    <property type="match status" value="1"/>
</dbReference>
<reference evidence="6" key="1">
    <citation type="submission" date="2022-06" db="EMBL/GenBank/DDBJ databases">
        <title>Akkermansia biwalacus sp. nov., an anaerobic mucin-degrading bacterium isolated from human intestine.</title>
        <authorList>
            <person name="Kobayashi Y."/>
            <person name="Inoue S."/>
            <person name="Kawahara T."/>
            <person name="Kohda N."/>
        </authorList>
    </citation>
    <scope>NUCLEOTIDE SEQUENCE</scope>
    <source>
        <strain evidence="6">WON2089</strain>
    </source>
</reference>
<dbReference type="PROSITE" id="PS00170">
    <property type="entry name" value="CSA_PPIASE_1"/>
    <property type="match status" value="1"/>
</dbReference>
<dbReference type="InterPro" id="IPR020892">
    <property type="entry name" value="Cyclophilin-type_PPIase_CS"/>
</dbReference>
<dbReference type="Proteomes" id="UP001062263">
    <property type="component" value="Chromosome"/>
</dbReference>
<evidence type="ECO:0000256" key="4">
    <source>
        <dbReference type="RuleBase" id="RU363019"/>
    </source>
</evidence>
<dbReference type="EC" id="5.2.1.8" evidence="4"/>
<keyword evidence="7" id="KW-1185">Reference proteome</keyword>
<feature type="chain" id="PRO_5045011006" description="Peptidyl-prolyl cis-trans isomerase" evidence="4">
    <location>
        <begin position="30"/>
        <end position="204"/>
    </location>
</feature>
<dbReference type="InterPro" id="IPR044666">
    <property type="entry name" value="Cyclophilin_A-like"/>
</dbReference>
<dbReference type="PANTHER" id="PTHR45625:SF4">
    <property type="entry name" value="PEPTIDYLPROLYL ISOMERASE DOMAIN AND WD REPEAT-CONTAINING PROTEIN 1"/>
    <property type="match status" value="1"/>
</dbReference>